<organism evidence="1 2">
    <name type="scientific">Olea europaea subsp. europaea</name>
    <dbReference type="NCBI Taxonomy" id="158383"/>
    <lineage>
        <taxon>Eukaryota</taxon>
        <taxon>Viridiplantae</taxon>
        <taxon>Streptophyta</taxon>
        <taxon>Embryophyta</taxon>
        <taxon>Tracheophyta</taxon>
        <taxon>Spermatophyta</taxon>
        <taxon>Magnoliopsida</taxon>
        <taxon>eudicotyledons</taxon>
        <taxon>Gunneridae</taxon>
        <taxon>Pentapetalae</taxon>
        <taxon>asterids</taxon>
        <taxon>lamiids</taxon>
        <taxon>Lamiales</taxon>
        <taxon>Oleaceae</taxon>
        <taxon>Oleeae</taxon>
        <taxon>Olea</taxon>
    </lineage>
</organism>
<protein>
    <submittedName>
        <fullName evidence="1">Uncharacterized protein</fullName>
    </submittedName>
</protein>
<reference evidence="1 2" key="1">
    <citation type="submission" date="2019-12" db="EMBL/GenBank/DDBJ databases">
        <authorList>
            <person name="Alioto T."/>
            <person name="Alioto T."/>
            <person name="Gomez Garrido J."/>
        </authorList>
    </citation>
    <scope>NUCLEOTIDE SEQUENCE [LARGE SCALE GENOMIC DNA]</scope>
</reference>
<comment type="caution">
    <text evidence="1">The sequence shown here is derived from an EMBL/GenBank/DDBJ whole genome shotgun (WGS) entry which is preliminary data.</text>
</comment>
<dbReference type="Proteomes" id="UP000594638">
    <property type="component" value="Unassembled WGS sequence"/>
</dbReference>
<proteinExistence type="predicted"/>
<evidence type="ECO:0000313" key="2">
    <source>
        <dbReference type="Proteomes" id="UP000594638"/>
    </source>
</evidence>
<keyword evidence="2" id="KW-1185">Reference proteome</keyword>
<accession>A0A8S0TCF5</accession>
<dbReference type="Gramene" id="OE9A051463T2">
    <property type="protein sequence ID" value="OE9A051463C2"/>
    <property type="gene ID" value="OE9A051463"/>
</dbReference>
<name>A0A8S0TCF5_OLEEU</name>
<dbReference type="EMBL" id="CACTIH010005880">
    <property type="protein sequence ID" value="CAA3002798.1"/>
    <property type="molecule type" value="Genomic_DNA"/>
</dbReference>
<gene>
    <name evidence="1" type="ORF">OLEA9_A051463</name>
</gene>
<dbReference type="AlphaFoldDB" id="A0A8S0TCF5"/>
<evidence type="ECO:0000313" key="1">
    <source>
        <dbReference type="EMBL" id="CAA3002798.1"/>
    </source>
</evidence>
<sequence>MPIGERQEAVAMACMLWLKETGAMMGLVESLTVDMLQMENSEIESVPVIGELTLVMRLESNTRGDNNSYCCTDVKMESDTKSLRKNMDQLTDFENQFSMSKDDHHEIMEVGKIGTTMM</sequence>